<protein>
    <submittedName>
        <fullName evidence="2">Uncharacterized protein</fullName>
    </submittedName>
</protein>
<keyword evidence="3" id="KW-1185">Reference proteome</keyword>
<reference evidence="2 3" key="1">
    <citation type="journal article" date="2019" name="Commun. Biol.">
        <title>The bagworm genome reveals a unique fibroin gene that provides high tensile strength.</title>
        <authorList>
            <person name="Kono N."/>
            <person name="Nakamura H."/>
            <person name="Ohtoshi R."/>
            <person name="Tomita M."/>
            <person name="Numata K."/>
            <person name="Arakawa K."/>
        </authorList>
    </citation>
    <scope>NUCLEOTIDE SEQUENCE [LARGE SCALE GENOMIC DNA]</scope>
</reference>
<evidence type="ECO:0000313" key="2">
    <source>
        <dbReference type="EMBL" id="GBP75943.1"/>
    </source>
</evidence>
<sequence>MAHLSNILFLSRRISGILCPPSDVLFQKASKLPATASGLRSDDLKFCKRFENRWLGTTELVWLWYREEETGSDHVARYNDDGRTLKSVAWPGAKGPRARGHPRTKWAGDMTAVADEMADGIAKDKAKLNSSEEASTPRESMKQ</sequence>
<accession>A0A4C1YLI9</accession>
<comment type="caution">
    <text evidence="2">The sequence shown here is derived from an EMBL/GenBank/DDBJ whole genome shotgun (WGS) entry which is preliminary data.</text>
</comment>
<dbReference type="EMBL" id="BGZK01001268">
    <property type="protein sequence ID" value="GBP75943.1"/>
    <property type="molecule type" value="Genomic_DNA"/>
</dbReference>
<feature type="region of interest" description="Disordered" evidence="1">
    <location>
        <begin position="119"/>
        <end position="143"/>
    </location>
</feature>
<organism evidence="2 3">
    <name type="scientific">Eumeta variegata</name>
    <name type="common">Bagworm moth</name>
    <name type="synonym">Eumeta japonica</name>
    <dbReference type="NCBI Taxonomy" id="151549"/>
    <lineage>
        <taxon>Eukaryota</taxon>
        <taxon>Metazoa</taxon>
        <taxon>Ecdysozoa</taxon>
        <taxon>Arthropoda</taxon>
        <taxon>Hexapoda</taxon>
        <taxon>Insecta</taxon>
        <taxon>Pterygota</taxon>
        <taxon>Neoptera</taxon>
        <taxon>Endopterygota</taxon>
        <taxon>Lepidoptera</taxon>
        <taxon>Glossata</taxon>
        <taxon>Ditrysia</taxon>
        <taxon>Tineoidea</taxon>
        <taxon>Psychidae</taxon>
        <taxon>Oiketicinae</taxon>
        <taxon>Eumeta</taxon>
    </lineage>
</organism>
<evidence type="ECO:0000256" key="1">
    <source>
        <dbReference type="SAM" id="MobiDB-lite"/>
    </source>
</evidence>
<name>A0A4C1YLI9_EUMVA</name>
<evidence type="ECO:0000313" key="3">
    <source>
        <dbReference type="Proteomes" id="UP000299102"/>
    </source>
</evidence>
<dbReference type="Proteomes" id="UP000299102">
    <property type="component" value="Unassembled WGS sequence"/>
</dbReference>
<dbReference type="AlphaFoldDB" id="A0A4C1YLI9"/>
<proteinExistence type="predicted"/>
<gene>
    <name evidence="2" type="ORF">EVAR_98835_1</name>
</gene>